<feature type="region of interest" description="Disordered" evidence="1">
    <location>
        <begin position="68"/>
        <end position="91"/>
    </location>
</feature>
<evidence type="ECO:0000313" key="3">
    <source>
        <dbReference type="Proteomes" id="UP001287356"/>
    </source>
</evidence>
<reference evidence="2" key="2">
    <citation type="submission" date="2023-06" db="EMBL/GenBank/DDBJ databases">
        <authorList>
            <consortium name="Lawrence Berkeley National Laboratory"/>
            <person name="Haridas S."/>
            <person name="Hensen N."/>
            <person name="Bonometti L."/>
            <person name="Westerberg I."/>
            <person name="Brannstrom I.O."/>
            <person name="Guillou S."/>
            <person name="Cros-Aarteil S."/>
            <person name="Calhoun S."/>
            <person name="Kuo A."/>
            <person name="Mondo S."/>
            <person name="Pangilinan J."/>
            <person name="Riley R."/>
            <person name="Labutti K."/>
            <person name="Andreopoulos B."/>
            <person name="Lipzen A."/>
            <person name="Chen C."/>
            <person name="Yanf M."/>
            <person name="Daum C."/>
            <person name="Ng V."/>
            <person name="Clum A."/>
            <person name="Steindorff A."/>
            <person name="Ohm R."/>
            <person name="Martin F."/>
            <person name="Silar P."/>
            <person name="Natvig D."/>
            <person name="Lalanne C."/>
            <person name="Gautier V."/>
            <person name="Ament-Velasquez S.L."/>
            <person name="Kruys A."/>
            <person name="Hutchinson M.I."/>
            <person name="Powell A.J."/>
            <person name="Barry K."/>
            <person name="Miller A.N."/>
            <person name="Grigoriev I.V."/>
            <person name="Debuchy R."/>
            <person name="Gladieux P."/>
            <person name="Thoren M.H."/>
            <person name="Johannesson H."/>
        </authorList>
    </citation>
    <scope>NUCLEOTIDE SEQUENCE</scope>
    <source>
        <strain evidence="2">CBS 958.72</strain>
    </source>
</reference>
<evidence type="ECO:0000313" key="2">
    <source>
        <dbReference type="EMBL" id="KAK3373384.1"/>
    </source>
</evidence>
<dbReference type="AlphaFoldDB" id="A0AAE0KBD1"/>
<dbReference type="Proteomes" id="UP001287356">
    <property type="component" value="Unassembled WGS sequence"/>
</dbReference>
<accession>A0AAE0KBD1</accession>
<name>A0AAE0KBD1_9PEZI</name>
<organism evidence="2 3">
    <name type="scientific">Lasiosphaeria ovina</name>
    <dbReference type="NCBI Taxonomy" id="92902"/>
    <lineage>
        <taxon>Eukaryota</taxon>
        <taxon>Fungi</taxon>
        <taxon>Dikarya</taxon>
        <taxon>Ascomycota</taxon>
        <taxon>Pezizomycotina</taxon>
        <taxon>Sordariomycetes</taxon>
        <taxon>Sordariomycetidae</taxon>
        <taxon>Sordariales</taxon>
        <taxon>Lasiosphaeriaceae</taxon>
        <taxon>Lasiosphaeria</taxon>
    </lineage>
</organism>
<dbReference type="EMBL" id="JAULSN010000004">
    <property type="protein sequence ID" value="KAK3373384.1"/>
    <property type="molecule type" value="Genomic_DNA"/>
</dbReference>
<evidence type="ECO:0000256" key="1">
    <source>
        <dbReference type="SAM" id="MobiDB-lite"/>
    </source>
</evidence>
<sequence length="220" mass="23995">MQAPERCNEGQSAARFRRVLHAAGRGPYPYGESVVLPALARAEAGRAAEEGARVSSIPTTSLLKPLGVGQRRRAAGRGAGGRACGRGREMLANNTESPISKTCRRQRRRCLKPFLLQNPQAASFAPGNNLSLVLWLADMSASTSSLLEWNGILRGGWRLFKGLPVGMTRYDPYMKRLSGLLPPAAAERVGLPFPMRRSALHRVFRGSRLSRQGVPQISKH</sequence>
<gene>
    <name evidence="2" type="ORF">B0T24DRAFT_593591</name>
</gene>
<protein>
    <submittedName>
        <fullName evidence="2">Uncharacterized protein</fullName>
    </submittedName>
</protein>
<keyword evidence="3" id="KW-1185">Reference proteome</keyword>
<comment type="caution">
    <text evidence="2">The sequence shown here is derived from an EMBL/GenBank/DDBJ whole genome shotgun (WGS) entry which is preliminary data.</text>
</comment>
<reference evidence="2" key="1">
    <citation type="journal article" date="2023" name="Mol. Phylogenet. Evol.">
        <title>Genome-scale phylogeny and comparative genomics of the fungal order Sordariales.</title>
        <authorList>
            <person name="Hensen N."/>
            <person name="Bonometti L."/>
            <person name="Westerberg I."/>
            <person name="Brannstrom I.O."/>
            <person name="Guillou S."/>
            <person name="Cros-Aarteil S."/>
            <person name="Calhoun S."/>
            <person name="Haridas S."/>
            <person name="Kuo A."/>
            <person name="Mondo S."/>
            <person name="Pangilinan J."/>
            <person name="Riley R."/>
            <person name="LaButti K."/>
            <person name="Andreopoulos B."/>
            <person name="Lipzen A."/>
            <person name="Chen C."/>
            <person name="Yan M."/>
            <person name="Daum C."/>
            <person name="Ng V."/>
            <person name="Clum A."/>
            <person name="Steindorff A."/>
            <person name="Ohm R.A."/>
            <person name="Martin F."/>
            <person name="Silar P."/>
            <person name="Natvig D.O."/>
            <person name="Lalanne C."/>
            <person name="Gautier V."/>
            <person name="Ament-Velasquez S.L."/>
            <person name="Kruys A."/>
            <person name="Hutchinson M.I."/>
            <person name="Powell A.J."/>
            <person name="Barry K."/>
            <person name="Miller A.N."/>
            <person name="Grigoriev I.V."/>
            <person name="Debuchy R."/>
            <person name="Gladieux P."/>
            <person name="Hiltunen Thoren M."/>
            <person name="Johannesson H."/>
        </authorList>
    </citation>
    <scope>NUCLEOTIDE SEQUENCE</scope>
    <source>
        <strain evidence="2">CBS 958.72</strain>
    </source>
</reference>
<proteinExistence type="predicted"/>